<evidence type="ECO:0000313" key="11">
    <source>
        <dbReference type="EMBL" id="OGG38046.1"/>
    </source>
</evidence>
<dbReference type="InterPro" id="IPR005665">
    <property type="entry name" value="SecF_bac"/>
</dbReference>
<dbReference type="SUPFAM" id="SSF82866">
    <property type="entry name" value="Multidrug efflux transporter AcrB transmembrane domain"/>
    <property type="match status" value="1"/>
</dbReference>
<dbReference type="GO" id="GO:0005886">
    <property type="term" value="C:plasma membrane"/>
    <property type="evidence" value="ECO:0007669"/>
    <property type="project" value="UniProtKB-SubCell"/>
</dbReference>
<evidence type="ECO:0000256" key="7">
    <source>
        <dbReference type="ARBA" id="ARBA00023010"/>
    </source>
</evidence>
<keyword evidence="3 9" id="KW-1003">Cell membrane</keyword>
<evidence type="ECO:0000256" key="4">
    <source>
        <dbReference type="ARBA" id="ARBA00022692"/>
    </source>
</evidence>
<dbReference type="EMBL" id="MFKI01000030">
    <property type="protein sequence ID" value="OGG38046.1"/>
    <property type="molecule type" value="Genomic_DNA"/>
</dbReference>
<evidence type="ECO:0000256" key="9">
    <source>
        <dbReference type="HAMAP-Rule" id="MF_01464"/>
    </source>
</evidence>
<evidence type="ECO:0000256" key="2">
    <source>
        <dbReference type="ARBA" id="ARBA00022448"/>
    </source>
</evidence>
<dbReference type="InterPro" id="IPR022813">
    <property type="entry name" value="SecD/SecF_arch_bac"/>
</dbReference>
<evidence type="ECO:0000256" key="5">
    <source>
        <dbReference type="ARBA" id="ARBA00022927"/>
    </source>
</evidence>
<dbReference type="GO" id="GO:0006605">
    <property type="term" value="P:protein targeting"/>
    <property type="evidence" value="ECO:0007669"/>
    <property type="project" value="UniProtKB-UniRule"/>
</dbReference>
<feature type="transmembrane region" description="Helical" evidence="9">
    <location>
        <begin position="189"/>
        <end position="208"/>
    </location>
</feature>
<evidence type="ECO:0000313" key="12">
    <source>
        <dbReference type="Proteomes" id="UP000179324"/>
    </source>
</evidence>
<dbReference type="InterPro" id="IPR022646">
    <property type="entry name" value="SecD/SecF_CS"/>
</dbReference>
<dbReference type="Pfam" id="PF02355">
    <property type="entry name" value="SecD_SecF_C"/>
    <property type="match status" value="1"/>
</dbReference>
<keyword evidence="2 9" id="KW-0813">Transport</keyword>
<feature type="transmembrane region" description="Helical" evidence="9">
    <location>
        <begin position="263"/>
        <end position="291"/>
    </location>
</feature>
<gene>
    <name evidence="9" type="primary">secF</name>
    <name evidence="11" type="ORF">A2127_00585</name>
</gene>
<dbReference type="InterPro" id="IPR022645">
    <property type="entry name" value="SecD/SecF_bac"/>
</dbReference>
<dbReference type="AlphaFoldDB" id="A0A1F6BM94"/>
<comment type="similarity">
    <text evidence="9">Belongs to the SecD/SecF family. SecF subfamily.</text>
</comment>
<comment type="subcellular location">
    <subcellularLocation>
        <location evidence="1 9">Cell membrane</location>
        <topology evidence="1 9">Multi-pass membrane protein</topology>
    </subcellularLocation>
</comment>
<feature type="transmembrane region" description="Helical" evidence="9">
    <location>
        <begin position="155"/>
        <end position="177"/>
    </location>
</feature>
<dbReference type="GO" id="GO:0015450">
    <property type="term" value="F:protein-transporting ATPase activity"/>
    <property type="evidence" value="ECO:0007669"/>
    <property type="project" value="InterPro"/>
</dbReference>
<accession>A0A1F6BM94</accession>
<comment type="function">
    <text evidence="9">Part of the Sec protein translocase complex. Interacts with the SecYEG preprotein conducting channel. SecDF uses the proton motive force (PMF) to complete protein translocation after the ATP-dependent function of SecA.</text>
</comment>
<keyword evidence="5 9" id="KW-0653">Protein transport</keyword>
<feature type="transmembrane region" description="Helical" evidence="9">
    <location>
        <begin position="237"/>
        <end position="257"/>
    </location>
</feature>
<dbReference type="NCBIfam" id="TIGR00966">
    <property type="entry name" value="transloc_SecF"/>
    <property type="match status" value="1"/>
</dbReference>
<proteinExistence type="inferred from homology"/>
<keyword evidence="6 9" id="KW-1133">Transmembrane helix</keyword>
<keyword evidence="8 9" id="KW-0472">Membrane</keyword>
<evidence type="ECO:0000256" key="3">
    <source>
        <dbReference type="ARBA" id="ARBA00022475"/>
    </source>
</evidence>
<reference evidence="11 12" key="1">
    <citation type="journal article" date="2016" name="Nat. Commun.">
        <title>Thousands of microbial genomes shed light on interconnected biogeochemical processes in an aquifer system.</title>
        <authorList>
            <person name="Anantharaman K."/>
            <person name="Brown C.T."/>
            <person name="Hug L.A."/>
            <person name="Sharon I."/>
            <person name="Castelle C.J."/>
            <person name="Probst A.J."/>
            <person name="Thomas B.C."/>
            <person name="Singh A."/>
            <person name="Wilkins M.J."/>
            <person name="Karaoz U."/>
            <person name="Brodie E.L."/>
            <person name="Williams K.H."/>
            <person name="Hubbard S.S."/>
            <person name="Banfield J.F."/>
        </authorList>
    </citation>
    <scope>NUCLEOTIDE SEQUENCE [LARGE SCALE GENOMIC DNA]</scope>
</reference>
<keyword evidence="4 9" id="KW-0812">Transmembrane</keyword>
<dbReference type="Proteomes" id="UP000179324">
    <property type="component" value="Unassembled WGS sequence"/>
</dbReference>
<feature type="transmembrane region" description="Helical" evidence="9">
    <location>
        <begin position="12"/>
        <end position="31"/>
    </location>
</feature>
<evidence type="ECO:0000259" key="10">
    <source>
        <dbReference type="Pfam" id="PF02355"/>
    </source>
</evidence>
<dbReference type="Pfam" id="PF07549">
    <property type="entry name" value="Sec_GG"/>
    <property type="match status" value="1"/>
</dbReference>
<dbReference type="GO" id="GO:0043952">
    <property type="term" value="P:protein transport by the Sec complex"/>
    <property type="evidence" value="ECO:0007669"/>
    <property type="project" value="UniProtKB-UniRule"/>
</dbReference>
<comment type="caution">
    <text evidence="11">The sequence shown here is derived from an EMBL/GenBank/DDBJ whole genome shotgun (WGS) entry which is preliminary data.</text>
</comment>
<sequence>MWNVIGKRKIFLGTSGTFMLASLVLILVLGFRPGIDLTGGTSWQLSFPEETGLEEIKNVFQKETGFIPSVKKAGDGSFIIRLPETGEELHQNYIGFLEKEFGTPVELNFSSIGPTVGRELRARAIWAVVLVLLSISFYVAFAFRKVSEPVKSWKYGGIALITLLHDAGIPAGLLALLGHFKGIEIDTNFIVALLVIVGFSVHDTIVVFDRIRENLILHRGKRIVLADLINESIRSTIARSINTSLTLVFILLALIFFGPPSIFYFVLTILVGTVIGTYSSIFVASPLLYVLRGKGVD</sequence>
<dbReference type="Gene3D" id="1.20.1640.10">
    <property type="entry name" value="Multidrug efflux transporter AcrB transmembrane domain"/>
    <property type="match status" value="1"/>
</dbReference>
<protein>
    <recommendedName>
        <fullName evidence="9">Protein-export membrane protein SecF</fullName>
    </recommendedName>
</protein>
<comment type="subunit">
    <text evidence="9">Forms a complex with SecD. Part of the essential Sec protein translocation apparatus which comprises SecA, SecYEG and auxiliary proteins SecDF. Other proteins may also be involved.</text>
</comment>
<evidence type="ECO:0000256" key="6">
    <source>
        <dbReference type="ARBA" id="ARBA00022989"/>
    </source>
</evidence>
<evidence type="ECO:0000256" key="8">
    <source>
        <dbReference type="ARBA" id="ARBA00023136"/>
    </source>
</evidence>
<dbReference type="HAMAP" id="MF_01464_B">
    <property type="entry name" value="SecF_B"/>
    <property type="match status" value="1"/>
</dbReference>
<keyword evidence="7 9" id="KW-0811">Translocation</keyword>
<dbReference type="PANTHER" id="PTHR30081">
    <property type="entry name" value="PROTEIN-EXPORT MEMBRANE PROTEIN SEC"/>
    <property type="match status" value="1"/>
</dbReference>
<dbReference type="GO" id="GO:0065002">
    <property type="term" value="P:intracellular protein transmembrane transport"/>
    <property type="evidence" value="ECO:0007669"/>
    <property type="project" value="UniProtKB-UniRule"/>
</dbReference>
<organism evidence="11 12">
    <name type="scientific">Candidatus Jorgensenbacteria bacterium GWC1_48_12</name>
    <dbReference type="NCBI Taxonomy" id="1798469"/>
    <lineage>
        <taxon>Bacteria</taxon>
        <taxon>Candidatus Joergenseniibacteriota</taxon>
    </lineage>
</organism>
<evidence type="ECO:0000256" key="1">
    <source>
        <dbReference type="ARBA" id="ARBA00004651"/>
    </source>
</evidence>
<dbReference type="InterPro" id="IPR048634">
    <property type="entry name" value="SecD_SecF_C"/>
</dbReference>
<feature type="transmembrane region" description="Helical" evidence="9">
    <location>
        <begin position="124"/>
        <end position="143"/>
    </location>
</feature>
<dbReference type="PRINTS" id="PR01755">
    <property type="entry name" value="SECFTRNLCASE"/>
</dbReference>
<feature type="domain" description="Protein export membrane protein SecD/SecF C-terminal" evidence="10">
    <location>
        <begin position="106"/>
        <end position="292"/>
    </location>
</feature>
<name>A0A1F6BM94_9BACT</name>
<dbReference type="PANTHER" id="PTHR30081:SF8">
    <property type="entry name" value="PROTEIN TRANSLOCASE SUBUNIT SECF"/>
    <property type="match status" value="1"/>
</dbReference>